<accession>A0AAN9I0X4</accession>
<protein>
    <submittedName>
        <fullName evidence="1">Uncharacterized protein</fullName>
    </submittedName>
</protein>
<organism evidence="1 2">
    <name type="scientific">Clitoria ternatea</name>
    <name type="common">Butterfly pea</name>
    <dbReference type="NCBI Taxonomy" id="43366"/>
    <lineage>
        <taxon>Eukaryota</taxon>
        <taxon>Viridiplantae</taxon>
        <taxon>Streptophyta</taxon>
        <taxon>Embryophyta</taxon>
        <taxon>Tracheophyta</taxon>
        <taxon>Spermatophyta</taxon>
        <taxon>Magnoliopsida</taxon>
        <taxon>eudicotyledons</taxon>
        <taxon>Gunneridae</taxon>
        <taxon>Pentapetalae</taxon>
        <taxon>rosids</taxon>
        <taxon>fabids</taxon>
        <taxon>Fabales</taxon>
        <taxon>Fabaceae</taxon>
        <taxon>Papilionoideae</taxon>
        <taxon>50 kb inversion clade</taxon>
        <taxon>NPAAA clade</taxon>
        <taxon>indigoferoid/millettioid clade</taxon>
        <taxon>Phaseoleae</taxon>
        <taxon>Clitoria</taxon>
    </lineage>
</organism>
<name>A0AAN9I0X4_CLITE</name>
<dbReference type="EMBL" id="JAYKXN010000008">
    <property type="protein sequence ID" value="KAK7263378.1"/>
    <property type="molecule type" value="Genomic_DNA"/>
</dbReference>
<sequence length="82" mass="9717">MKMALSSEEERVPEAKRAYADLSHTYAELIEEVAYLCRLMLLVMLKLRTGSEEWRSYAIKQRIYTELVRESKNPAYSRHTYV</sequence>
<keyword evidence="2" id="KW-1185">Reference proteome</keyword>
<gene>
    <name evidence="1" type="ORF">RJT34_30967</name>
</gene>
<proteinExistence type="predicted"/>
<evidence type="ECO:0000313" key="1">
    <source>
        <dbReference type="EMBL" id="KAK7263378.1"/>
    </source>
</evidence>
<dbReference type="AlphaFoldDB" id="A0AAN9I0X4"/>
<comment type="caution">
    <text evidence="1">The sequence shown here is derived from an EMBL/GenBank/DDBJ whole genome shotgun (WGS) entry which is preliminary data.</text>
</comment>
<dbReference type="Proteomes" id="UP001359559">
    <property type="component" value="Unassembled WGS sequence"/>
</dbReference>
<reference evidence="1 2" key="1">
    <citation type="submission" date="2024-01" db="EMBL/GenBank/DDBJ databases">
        <title>The genomes of 5 underutilized Papilionoideae crops provide insights into root nodulation and disease resistance.</title>
        <authorList>
            <person name="Yuan L."/>
        </authorList>
    </citation>
    <scope>NUCLEOTIDE SEQUENCE [LARGE SCALE GENOMIC DNA]</scope>
    <source>
        <strain evidence="1">LY-2023</strain>
        <tissue evidence="1">Leaf</tissue>
    </source>
</reference>
<evidence type="ECO:0000313" key="2">
    <source>
        <dbReference type="Proteomes" id="UP001359559"/>
    </source>
</evidence>